<name>A0AA96ERS7_9VIRU</name>
<sequence length="219" mass="25083">MEKFYKTRELVAFCCSDGSNFPSPEDYLSDYFDEKTANFGKKLPDGSFHGSFTEFYENFTETSTYDRGVKHGPWSKVSKKALCRGDFVNGKPEGEFIISQKVEIPSNKWPKNFRTSFSSVFYEKGKAVKHVHCSKDNCPFECSFMGAPLRGPHKIEWKIIDKIWFELTTENTKLEGCVSNTAKGCDQLWNSLWCWSEILPAKAKRFSPPNEGEICFVVP</sequence>
<protein>
    <recommendedName>
        <fullName evidence="2">MORN repeat-containing protein</fullName>
    </recommendedName>
</protein>
<reference evidence="1" key="1">
    <citation type="submission" date="2023-07" db="EMBL/GenBank/DDBJ databases">
        <authorList>
            <person name="Xia Y."/>
        </authorList>
    </citation>
    <scope>NUCLEOTIDE SEQUENCE</scope>
    <source>
        <strain evidence="1">F</strain>
    </source>
</reference>
<evidence type="ECO:0008006" key="2">
    <source>
        <dbReference type="Google" id="ProtNLM"/>
    </source>
</evidence>
<dbReference type="EMBL" id="OR343188">
    <property type="protein sequence ID" value="WNL49842.1"/>
    <property type="molecule type" value="Genomic_DNA"/>
</dbReference>
<accession>A0AA96ERS7</accession>
<proteinExistence type="predicted"/>
<gene>
    <name evidence="1" type="ORF">MarFTMF_326</name>
</gene>
<organism evidence="1">
    <name type="scientific">Marseillevirus sp</name>
    <dbReference type="NCBI Taxonomy" id="2809551"/>
    <lineage>
        <taxon>Viruses</taxon>
        <taxon>Varidnaviria</taxon>
        <taxon>Bamfordvirae</taxon>
        <taxon>Nucleocytoviricota</taxon>
        <taxon>Megaviricetes</taxon>
        <taxon>Pimascovirales</taxon>
        <taxon>Pimascovirales incertae sedis</taxon>
        <taxon>Marseilleviridae</taxon>
        <taxon>Marseillevirus</taxon>
    </lineage>
</organism>
<evidence type="ECO:0000313" key="1">
    <source>
        <dbReference type="EMBL" id="WNL49842.1"/>
    </source>
</evidence>